<feature type="transmembrane region" description="Helical" evidence="1">
    <location>
        <begin position="518"/>
        <end position="535"/>
    </location>
</feature>
<feature type="transmembrane region" description="Helical" evidence="1">
    <location>
        <begin position="175"/>
        <end position="192"/>
    </location>
</feature>
<proteinExistence type="predicted"/>
<evidence type="ECO:0000256" key="1">
    <source>
        <dbReference type="SAM" id="Phobius"/>
    </source>
</evidence>
<feature type="transmembrane region" description="Helical" evidence="1">
    <location>
        <begin position="367"/>
        <end position="385"/>
    </location>
</feature>
<feature type="transmembrane region" description="Helical" evidence="1">
    <location>
        <begin position="494"/>
        <end position="511"/>
    </location>
</feature>
<feature type="transmembrane region" description="Helical" evidence="1">
    <location>
        <begin position="342"/>
        <end position="360"/>
    </location>
</feature>
<accession>A0A4D7K1P9</accession>
<dbReference type="InterPro" id="IPR018580">
    <property type="entry name" value="Uncharacterised_YfhO"/>
</dbReference>
<gene>
    <name evidence="2" type="ORF">DCC35_08590</name>
</gene>
<feature type="transmembrane region" description="Helical" evidence="1">
    <location>
        <begin position="405"/>
        <end position="428"/>
    </location>
</feature>
<protein>
    <recommendedName>
        <fullName evidence="4">Membrane protein YfhO</fullName>
    </recommendedName>
</protein>
<dbReference type="EMBL" id="CP028923">
    <property type="protein sequence ID" value="QCK14794.1"/>
    <property type="molecule type" value="Genomic_DNA"/>
</dbReference>
<organism evidence="2 3">
    <name type="scientific">Mangrovivirga cuniculi</name>
    <dbReference type="NCBI Taxonomy" id="2715131"/>
    <lineage>
        <taxon>Bacteria</taxon>
        <taxon>Pseudomonadati</taxon>
        <taxon>Bacteroidota</taxon>
        <taxon>Cytophagia</taxon>
        <taxon>Cytophagales</taxon>
        <taxon>Mangrovivirgaceae</taxon>
        <taxon>Mangrovivirga</taxon>
    </lineage>
</organism>
<dbReference type="PANTHER" id="PTHR38454:SF1">
    <property type="entry name" value="INTEGRAL MEMBRANE PROTEIN"/>
    <property type="match status" value="1"/>
</dbReference>
<feature type="transmembrane region" description="Helical" evidence="1">
    <location>
        <begin position="440"/>
        <end position="461"/>
    </location>
</feature>
<feature type="transmembrane region" description="Helical" evidence="1">
    <location>
        <begin position="152"/>
        <end position="170"/>
    </location>
</feature>
<keyword evidence="3" id="KW-1185">Reference proteome</keyword>
<dbReference type="KEGG" id="fpf:DCC35_08590"/>
<reference evidence="2 3" key="1">
    <citation type="submission" date="2018-04" db="EMBL/GenBank/DDBJ databases">
        <title>Complete genome uncultured novel isolate.</title>
        <authorList>
            <person name="Merlino G."/>
        </authorList>
    </citation>
    <scope>NUCLEOTIDE SEQUENCE [LARGE SCALE GENOMIC DNA]</scope>
    <source>
        <strain evidence="3">R1DC9</strain>
    </source>
</reference>
<evidence type="ECO:0000313" key="2">
    <source>
        <dbReference type="EMBL" id="QCK14794.1"/>
    </source>
</evidence>
<dbReference type="PANTHER" id="PTHR38454">
    <property type="entry name" value="INTEGRAL MEMBRANE PROTEIN-RELATED"/>
    <property type="match status" value="1"/>
</dbReference>
<name>A0A4D7K1P9_9BACT</name>
<feature type="transmembrane region" description="Helical" evidence="1">
    <location>
        <begin position="198"/>
        <end position="217"/>
    </location>
</feature>
<feature type="transmembrane region" description="Helical" evidence="1">
    <location>
        <begin position="12"/>
        <end position="35"/>
    </location>
</feature>
<feature type="transmembrane region" description="Helical" evidence="1">
    <location>
        <begin position="790"/>
        <end position="811"/>
    </location>
</feature>
<dbReference type="OrthoDB" id="9772884at2"/>
<keyword evidence="1" id="KW-1133">Transmembrane helix</keyword>
<dbReference type="RefSeq" id="WP_137090381.1">
    <property type="nucleotide sequence ID" value="NZ_CP028923.1"/>
</dbReference>
<feature type="transmembrane region" description="Helical" evidence="1">
    <location>
        <begin position="103"/>
        <end position="120"/>
    </location>
</feature>
<keyword evidence="1" id="KW-0812">Transmembrane</keyword>
<feature type="transmembrane region" description="Helical" evidence="1">
    <location>
        <begin position="229"/>
        <end position="251"/>
    </location>
</feature>
<evidence type="ECO:0008006" key="4">
    <source>
        <dbReference type="Google" id="ProtNLM"/>
    </source>
</evidence>
<feature type="transmembrane region" description="Helical" evidence="1">
    <location>
        <begin position="127"/>
        <end position="146"/>
    </location>
</feature>
<keyword evidence="1" id="KW-0472">Membrane</keyword>
<evidence type="ECO:0000313" key="3">
    <source>
        <dbReference type="Proteomes" id="UP000298616"/>
    </source>
</evidence>
<sequence>MKLKKINFATEVLPHIIAIIVFLLITVGFFSPVFFDNMAINQHDITQWKGGAQSVIEYRDNTDKETLWADGMFSGMPAYLVNVNWSNGPVKALHEIFSVALPHPVRMIFIAFLSFYILLLSYKVRPYVAIAGAISFGLSSFLIIGLSAGHNARIGAIAYMPLVLAGIKLVFRDKFILGAALTAAALALHLRLNHLQITYYLLFIVFGFGINELVFAIKEKHFSSLFKKVGVLVFAAIIGVGTFAGEMAATYKYSKYSIRGKSPIESADQTGLSKDYAFEYSNGTFEWMTLFIPNIYGGSQGEELSEDSNVANAMAAQGFPQNQIRSQIKSLPTYWGDQRLTAPYYAGAISCFLFILGIIFADSRNKWWLVTIAVIGIFLSMGDNLPSLNYFLFDNFPLYNKFRSVTFTIIISIFAINLLGFIGFNELLKNEFNKEIQKKFLIGAGVASGICLLIILVAGGINTSGAVDQQLNAPAWFTNALKQDRVALMRADSFRSLIYVLLAAAAIFFTLKKKISLNIGMIAIIVLVLIDHWGVDNRYFGDKNFVKARNALNISKTPADEAILSDPAEHYRVLNLANPFNEARTSYFHESIGGYHGAKLGRYQDLIEYNISPEMQSLVQNLQSGNASFNSIPVINMLNTKYIKYGDQAEQVIRNPEANGPAWAISQVKELSSAQAVLENLSAINTETTALVYSDDEHKITPGNYNANAQISLTQYEPSNLVYNAKTNGKTVFVFSDIFYPEGWTAIVNGKETPIKRVNYLLRAIEIDRSGDFEIALIFRPEVYYSLNPLTAISSWLMVIVLILGIGYSFFTKRD</sequence>
<dbReference type="Proteomes" id="UP000298616">
    <property type="component" value="Chromosome"/>
</dbReference>
<dbReference type="AlphaFoldDB" id="A0A4D7K1P9"/>